<proteinExistence type="predicted"/>
<evidence type="ECO:0000313" key="2">
    <source>
        <dbReference type="Proteomes" id="UP000824890"/>
    </source>
</evidence>
<comment type="caution">
    <text evidence="1">The sequence shown here is derived from an EMBL/GenBank/DDBJ whole genome shotgun (WGS) entry which is preliminary data.</text>
</comment>
<organism evidence="1 2">
    <name type="scientific">Brassica napus</name>
    <name type="common">Rape</name>
    <dbReference type="NCBI Taxonomy" id="3708"/>
    <lineage>
        <taxon>Eukaryota</taxon>
        <taxon>Viridiplantae</taxon>
        <taxon>Streptophyta</taxon>
        <taxon>Embryophyta</taxon>
        <taxon>Tracheophyta</taxon>
        <taxon>Spermatophyta</taxon>
        <taxon>Magnoliopsida</taxon>
        <taxon>eudicotyledons</taxon>
        <taxon>Gunneridae</taxon>
        <taxon>Pentapetalae</taxon>
        <taxon>rosids</taxon>
        <taxon>malvids</taxon>
        <taxon>Brassicales</taxon>
        <taxon>Brassicaceae</taxon>
        <taxon>Brassiceae</taxon>
        <taxon>Brassica</taxon>
    </lineage>
</organism>
<name>A0ABQ7ZPC6_BRANA</name>
<protein>
    <submittedName>
        <fullName evidence="1">Uncharacterized protein</fullName>
    </submittedName>
</protein>
<accession>A0ABQ7ZPC6</accession>
<feature type="non-terminal residue" evidence="1">
    <location>
        <position position="1"/>
    </location>
</feature>
<gene>
    <name evidence="1" type="ORF">HID58_058122</name>
</gene>
<dbReference type="Proteomes" id="UP000824890">
    <property type="component" value="Unassembled WGS sequence"/>
</dbReference>
<keyword evidence="2" id="KW-1185">Reference proteome</keyword>
<reference evidence="1 2" key="1">
    <citation type="submission" date="2021-05" db="EMBL/GenBank/DDBJ databases">
        <title>Genome Assembly of Synthetic Allotetraploid Brassica napus Reveals Homoeologous Exchanges between Subgenomes.</title>
        <authorList>
            <person name="Davis J.T."/>
        </authorList>
    </citation>
    <scope>NUCLEOTIDE SEQUENCE [LARGE SCALE GENOMIC DNA]</scope>
    <source>
        <strain evidence="2">cv. Da-Ae</strain>
        <tissue evidence="1">Seedling</tissue>
    </source>
</reference>
<dbReference type="EMBL" id="JAGKQM010000014">
    <property type="protein sequence ID" value="KAH0882026.1"/>
    <property type="molecule type" value="Genomic_DNA"/>
</dbReference>
<sequence>KVRAFSPIRWSDDCIGGGALFGAILKCIQGPSSKRPKTRVSFVFSSWVTFTNSGLNSGHVLLVWFVGSHNPLGRLRANKLGQCLKAIQHADTGRSVHLTFCTLRLVAFMKYPKTNKIV</sequence>
<evidence type="ECO:0000313" key="1">
    <source>
        <dbReference type="EMBL" id="KAH0882026.1"/>
    </source>
</evidence>